<dbReference type="PaxDb" id="273116-14325678"/>
<protein>
    <submittedName>
        <fullName evidence="2">TVG1488832 protein</fullName>
    </submittedName>
</protein>
<dbReference type="eggNOG" id="arCOG08993">
    <property type="taxonomic scope" value="Archaea"/>
</dbReference>
<name>Q978H6_THEVO</name>
<dbReference type="InterPro" id="IPR029127">
    <property type="entry name" value="MvaI_BcnI"/>
</dbReference>
<proteinExistence type="predicted"/>
<dbReference type="Proteomes" id="UP000001017">
    <property type="component" value="Chromosome"/>
</dbReference>
<dbReference type="CDD" id="cd22339">
    <property type="entry name" value="NciI-like"/>
    <property type="match status" value="1"/>
</dbReference>
<reference evidence="2 3" key="2">
    <citation type="journal article" date="2000" name="Proc. Natl. Acad. Sci. U.S.A.">
        <title>Archaeal adaptation to higher temperatures revealed by genomic sequence of Thermoplasma volcanium.</title>
        <authorList>
            <person name="Kawashima T."/>
            <person name="Amano N."/>
            <person name="Koike H."/>
            <person name="Makino S."/>
            <person name="Higuchi S."/>
            <person name="Kawashima-Ohya Y."/>
            <person name="Watanabe K."/>
            <person name="Yamazaki M."/>
            <person name="Kanehori K."/>
            <person name="Kawamoto T."/>
            <person name="Nunoshiba T."/>
            <person name="Yamamoto Y."/>
            <person name="Aramaki H."/>
            <person name="Makino K."/>
            <person name="Suzuki M."/>
        </authorList>
    </citation>
    <scope>NUCLEOTIDE SEQUENCE [LARGE SCALE GENOMIC DNA]</scope>
    <source>
        <strain evidence="3">ATCC 51530 / DSM 4299 / JCM 9571 / NBRC 15438 / GSS1</strain>
    </source>
</reference>
<dbReference type="Gene3D" id="3.40.210.20">
    <property type="entry name" value="MvaI/BcnI restriction endonuclease, catalytic domain"/>
    <property type="match status" value="1"/>
</dbReference>
<organism evidence="2 3">
    <name type="scientific">Thermoplasma volcanium (strain ATCC 51530 / DSM 4299 / JCM 9571 / NBRC 15438 / GSS1)</name>
    <dbReference type="NCBI Taxonomy" id="273116"/>
    <lineage>
        <taxon>Archaea</taxon>
        <taxon>Methanobacteriati</taxon>
        <taxon>Thermoplasmatota</taxon>
        <taxon>Thermoplasmata</taxon>
        <taxon>Thermoplasmatales</taxon>
        <taxon>Thermoplasmataceae</taxon>
        <taxon>Thermoplasma</taxon>
    </lineage>
</organism>
<keyword evidence="3" id="KW-1185">Reference proteome</keyword>
<dbReference type="STRING" id="273116.gene:9382250"/>
<evidence type="ECO:0000259" key="1">
    <source>
        <dbReference type="Pfam" id="PF15515"/>
    </source>
</evidence>
<feature type="domain" description="MvaI/BcnI restriction endonuclease" evidence="1">
    <location>
        <begin position="32"/>
        <end position="277"/>
    </location>
</feature>
<dbReference type="REBASE" id="685108">
    <property type="entry name" value="TvoVP"/>
</dbReference>
<dbReference type="Gene3D" id="3.30.70.3570">
    <property type="entry name" value="MvaI/BcnI restriction endonuclease, recognition domain"/>
    <property type="match status" value="1"/>
</dbReference>
<sequence>METINTERNLRQTHLIGMVQMSQPVYSKQELIERLKEIRDKGWIQNRRKGNTGGIGNTLEDLLEIKENNLPIPNSAEWELKTHRKNNGSLTTLFHSEPSPRSLKIVPSILLPYYGWKHEKAGTKYPDSEMSFRQTINAVTRTDRGFCIVIDYDEEKILISFDPGKVSPKHKEWLTSVEERVGHIGELDIQPYWGFDDLFHTAGSKLLNCFYIDAEVKKEGDQEYYLYKDIYMLRKFSKQKFIKAIQNGIVLIDFDARTGHNHGTKFRIREDKIPILYEEVSMF</sequence>
<dbReference type="InterPro" id="IPR043004">
    <property type="entry name" value="MvaI_BcnI_cat"/>
</dbReference>
<accession>Q978H6</accession>
<dbReference type="EMBL" id="BA000011">
    <property type="protein sequence ID" value="BAB60581.1"/>
    <property type="molecule type" value="Genomic_DNA"/>
</dbReference>
<gene>
    <name evidence="2" type="ORF">TVG1488832</name>
</gene>
<dbReference type="AlphaFoldDB" id="Q978H6"/>
<dbReference type="HOGENOM" id="CLU_1141953_0_0_2"/>
<evidence type="ECO:0000313" key="2">
    <source>
        <dbReference type="EMBL" id="BAB60581.1"/>
    </source>
</evidence>
<evidence type="ECO:0000313" key="3">
    <source>
        <dbReference type="Proteomes" id="UP000001017"/>
    </source>
</evidence>
<dbReference type="Pfam" id="PF15515">
    <property type="entry name" value="MvaI_BcnI"/>
    <property type="match status" value="1"/>
</dbReference>
<dbReference type="InterPro" id="IPR043005">
    <property type="entry name" value="MvaI_BcnI_rec"/>
</dbReference>
<reference evidence="2 3" key="1">
    <citation type="journal article" date="1999" name="Proc. Jpn. Acad.">
        <title>Determination of the complete genomic DNA sequence of Thermoplasma volvanium GSS1.</title>
        <authorList>
            <person name="Kawashima T."/>
            <person name="Yamamoto Y."/>
            <person name="Aramaki H."/>
            <person name="Nunoshiba T."/>
            <person name="Kawamoto T."/>
            <person name="Watanabe K."/>
            <person name="Yamazaki M."/>
            <person name="Kanehori K."/>
            <person name="Amano N."/>
            <person name="Ohya Y."/>
            <person name="Makino K."/>
            <person name="Suzuki M."/>
        </authorList>
    </citation>
    <scope>NUCLEOTIDE SEQUENCE [LARGE SCALE GENOMIC DNA]</scope>
    <source>
        <strain evidence="3">ATCC 51530 / DSM 4299 / JCM 9571 / NBRC 15438 / GSS1</strain>
    </source>
</reference>
<dbReference type="KEGG" id="tvo:TVG1488832"/>